<keyword evidence="6" id="KW-0906">Nuclear pore complex</keyword>
<evidence type="ECO:0000313" key="11">
    <source>
        <dbReference type="EMBL" id="ESZ91903.1"/>
    </source>
</evidence>
<evidence type="ECO:0000256" key="8">
    <source>
        <dbReference type="SAM" id="MobiDB-lite"/>
    </source>
</evidence>
<dbReference type="EMBL" id="AYSA01000445">
    <property type="protein sequence ID" value="ESZ91903.1"/>
    <property type="molecule type" value="Genomic_DNA"/>
</dbReference>
<dbReference type="GO" id="GO:0051028">
    <property type="term" value="P:mRNA transport"/>
    <property type="evidence" value="ECO:0007669"/>
    <property type="project" value="UniProtKB-KW"/>
</dbReference>
<accession>W9C7Z7</accession>
<dbReference type="GO" id="GO:0006606">
    <property type="term" value="P:protein import into nucleus"/>
    <property type="evidence" value="ECO:0007669"/>
    <property type="project" value="TreeGrafter"/>
</dbReference>
<evidence type="ECO:0000259" key="10">
    <source>
        <dbReference type="Pfam" id="PF21093"/>
    </source>
</evidence>
<dbReference type="InterPro" id="IPR048883">
    <property type="entry name" value="Nup188_N-subdom_III"/>
</dbReference>
<evidence type="ECO:0000256" key="5">
    <source>
        <dbReference type="ARBA" id="ARBA00023010"/>
    </source>
</evidence>
<evidence type="ECO:0000256" key="1">
    <source>
        <dbReference type="ARBA" id="ARBA00004567"/>
    </source>
</evidence>
<feature type="domain" description="Nucleoporin Nup188 N-terminal subdomain III" evidence="10">
    <location>
        <begin position="722"/>
        <end position="1196"/>
    </location>
</feature>
<organism evidence="11 12">
    <name type="scientific">Sclerotinia borealis (strain F-4128)</name>
    <dbReference type="NCBI Taxonomy" id="1432307"/>
    <lineage>
        <taxon>Eukaryota</taxon>
        <taxon>Fungi</taxon>
        <taxon>Dikarya</taxon>
        <taxon>Ascomycota</taxon>
        <taxon>Pezizomycotina</taxon>
        <taxon>Leotiomycetes</taxon>
        <taxon>Helotiales</taxon>
        <taxon>Sclerotiniaceae</taxon>
        <taxon>Sclerotinia</taxon>
    </lineage>
</organism>
<evidence type="ECO:0000259" key="9">
    <source>
        <dbReference type="Pfam" id="PF18378"/>
    </source>
</evidence>
<evidence type="ECO:0000256" key="4">
    <source>
        <dbReference type="ARBA" id="ARBA00022927"/>
    </source>
</evidence>
<evidence type="ECO:0000256" key="6">
    <source>
        <dbReference type="ARBA" id="ARBA00023132"/>
    </source>
</evidence>
<keyword evidence="12" id="KW-1185">Reference proteome</keyword>
<dbReference type="GO" id="GO:0044611">
    <property type="term" value="C:nuclear pore inner ring"/>
    <property type="evidence" value="ECO:0007669"/>
    <property type="project" value="TreeGrafter"/>
</dbReference>
<dbReference type="Pfam" id="PF18378">
    <property type="entry name" value="Nup188_C"/>
    <property type="match status" value="1"/>
</dbReference>
<proteinExistence type="predicted"/>
<evidence type="ECO:0000256" key="2">
    <source>
        <dbReference type="ARBA" id="ARBA00022448"/>
    </source>
</evidence>
<comment type="subcellular location">
    <subcellularLocation>
        <location evidence="1">Nucleus</location>
        <location evidence="1">Nuclear pore complex</location>
    </subcellularLocation>
</comment>
<dbReference type="InterPro" id="IPR041634">
    <property type="entry name" value="Nup188_C"/>
</dbReference>
<comment type="caution">
    <text evidence="11">The sequence shown here is derived from an EMBL/GenBank/DDBJ whole genome shotgun (WGS) entry which is preliminary data.</text>
</comment>
<dbReference type="Proteomes" id="UP000019487">
    <property type="component" value="Unassembled WGS sequence"/>
</dbReference>
<reference evidence="11 12" key="1">
    <citation type="journal article" date="2014" name="Genome Announc.">
        <title>Draft genome sequence of Sclerotinia borealis, a psychrophilic plant pathogenic fungus.</title>
        <authorList>
            <person name="Mardanov A.V."/>
            <person name="Beletsky A.V."/>
            <person name="Kadnikov V.V."/>
            <person name="Ignatov A.N."/>
            <person name="Ravin N.V."/>
        </authorList>
    </citation>
    <scope>NUCLEOTIDE SEQUENCE [LARGE SCALE GENOMIC DNA]</scope>
    <source>
        <strain evidence="12">F-4157</strain>
    </source>
</reference>
<dbReference type="HOGENOM" id="CLU_001029_0_0_1"/>
<evidence type="ECO:0000256" key="3">
    <source>
        <dbReference type="ARBA" id="ARBA00022816"/>
    </source>
</evidence>
<evidence type="ECO:0000256" key="7">
    <source>
        <dbReference type="ARBA" id="ARBA00023242"/>
    </source>
</evidence>
<dbReference type="Gene3D" id="1.25.10.70">
    <property type="match status" value="1"/>
</dbReference>
<keyword evidence="7" id="KW-0539">Nucleus</keyword>
<dbReference type="Pfam" id="PF21093">
    <property type="entry name" value="Nup188_N-subdom_III"/>
    <property type="match status" value="1"/>
</dbReference>
<evidence type="ECO:0000313" key="12">
    <source>
        <dbReference type="Proteomes" id="UP000019487"/>
    </source>
</evidence>
<keyword evidence="4" id="KW-0653">Protein transport</keyword>
<protein>
    <submittedName>
        <fullName evidence="11">Uncharacterized protein</fullName>
    </submittedName>
</protein>
<dbReference type="PANTHER" id="PTHR31431:SF1">
    <property type="entry name" value="NUCLEOPORIN NUP188"/>
    <property type="match status" value="1"/>
</dbReference>
<dbReference type="OrthoDB" id="102511at2759"/>
<dbReference type="GO" id="GO:0006405">
    <property type="term" value="P:RNA export from nucleus"/>
    <property type="evidence" value="ECO:0007669"/>
    <property type="project" value="TreeGrafter"/>
</dbReference>
<keyword evidence="3" id="KW-0509">mRNA transport</keyword>
<name>W9C7Z7_SCLBF</name>
<feature type="compositionally biased region" description="Acidic residues" evidence="8">
    <location>
        <begin position="439"/>
        <end position="457"/>
    </location>
</feature>
<feature type="region of interest" description="Disordered" evidence="8">
    <location>
        <begin position="435"/>
        <end position="460"/>
    </location>
</feature>
<dbReference type="Pfam" id="PF21094">
    <property type="entry name" value="Nup188_SH3-like"/>
    <property type="match status" value="1"/>
</dbReference>
<dbReference type="PANTHER" id="PTHR31431">
    <property type="entry name" value="NUCLEOPORIN NUP188 HOMOLOG"/>
    <property type="match status" value="1"/>
</dbReference>
<keyword evidence="5" id="KW-0811">Translocation</keyword>
<dbReference type="GO" id="GO:0017056">
    <property type="term" value="F:structural constituent of nuclear pore"/>
    <property type="evidence" value="ECO:0007669"/>
    <property type="project" value="InterPro"/>
</dbReference>
<keyword evidence="2" id="KW-0813">Transport</keyword>
<sequence>MVPIPTTSYFPDLGKCLKGEEILISWETAFFALLDVKENGAQYTLEKFFKDSKVLSLLSNPADAFPESTAPTKSEFDSKVSPINADRSSVDYDFKKVSEDALWLSQTAQIDEVSALRVVVQEHQSRAYAQLLGKLSEEELISLQDAFGNKRSTNLLSAGSLIGTQAEVAPSEEESQGNRRVRMLSIYLSERRFFWKCLTLLIQRPRLSPTRDSPLDVWYEGLHIEVLSRWKGLGASQDRMVGLVKTIETGLTKLFDEQGHGSGWTLEGDGRDELEIEWGSNQIVEATHMMETIFYYISPFNTAFEISHSDLILAWFSFVAKFKFLDEMGMLHPTLQAVALPLQTISTVITAAILNVDSCLTFLERHSDLGPVDLEEGPNKPWLLNQTAIIELHEIIMDAASANHITAGPAVLAWSVILKHIKVRVSNRKRLQRRRNEGLGDDDDDDDDDDDEEESDEGLLVGTEPVLASDAYEEVLKKIIEGRASIDELVEYLAVSAVNESRVFEVLANISRTLGDTYEAAFMPQIGSSLRIAILEVMKAIAPEIGYNAPTLQTILSVIEGGQQYWDLVDLRNVENKPEPMTFFVSDTGLIRDFWENASMRYPWEASPFQNLVRSLAYLHNVGAGVCESIFSLLDIRSTFTYPLPYQFADYETIQEEDNNNSIQLTNDLPMFESRGRGISRGLLMGNVNQGQALVLAAANGDLRIPSGTLGVVIVENDPKVVYLTHNYRGMRYFGKLLETYLVAGEEYDATTGMEADSETVADIIGTFSTGLLALSRSEKDANRIQDDATDFFQTASSALSRNRDITLVISAIFEQELQRQSSESSSDASLDVLISCVQYLHALLLFSPGRVWPLIGRSGLLSNERGGGKLSSIVGKIEVISGKFSFLISCTRLFEALVNDFAVNAIARNRKVTAASARFNEVEEHNVRVADKVLSEVLLYFTRYLTEVLESSYTWQFDQPGDQLQLTKTIMSSFDKMLTYAFGIQGAPEELPQSDPRPKSDLANDPKDHLDPAVPIMGALMPAAMHIVDSFLSKSSGPMRFGPILRTLFYGFNTRFTTLYANRSRLVAEGVKASLGFSRQLLRISTLLEKPSHLETQLFTAAPLIARLYAVNDSYRIPIIKLFEAMIVSASSSTSEPPSLLGYLGAKTSKNFLNVVSDLDTPLTRDENVGTIWHFLSMIMSSRQQWFANYVLTGKTPRDALKKKKPDVVKSSSPKPLLLTALDNLSQIGDIPDSEALMMLEFVSLAQNFWPWTMYELENSTGFINYLSNYIKTLKPIQISSRSEPAIKACYRTRIAAYIAEILAMHLFHSRQTGKPSIAKDLMPKLNYYFENAGGLPTYNASLHGNLKQNFDAKYARSSLQSFKKTDLEDRKFGENYFYDLQLLDQMLNSDVAWTGRRNDGYKFELASANINLSLVDAQVALLNAWKILAVELSSNMTKESDHQETLVDAALKCLSSNTQSPVTEKVLCRLLRTRADFALVACQRLVEVNPRSHKMKGLLKITWETIRSLDKSFELALATGDGPYYRLLIKLLFLALRVHAEDDNPEVIDPRASTRKQQLESESTPDIYMVVDVVERVVAQGLGDLAHIVHENHEQSSPEDIALITGILQACLRIPGIEFHHSQIVTIMASCRTPRIASTLFSWSDQIAINGDPIYGELSIIFLLELSSMPIMAEQLAVDGVLGQISSASITTYLRRGNVSPFADGAGIQRCYNIWVRGILPLILNLLHSVGASIATEVALFINQFPHLLAQSAAAFDAPESSRTTSISQPKHLSLSTASEVHSLALVVYILNGFREQLQGIQTVPEVNWDLGAVGENVEFWLGSRMVLRERIVPMGDKDLEWKGKKIGVEKVGAMGCLDRLEEKVVLEMMGIRDVVSGGDP</sequence>
<gene>
    <name evidence="11" type="ORF">SBOR_7697</name>
</gene>
<feature type="domain" description="Nuclear pore protein Nup188 C-terminal" evidence="9">
    <location>
        <begin position="1500"/>
        <end position="1877"/>
    </location>
</feature>
<dbReference type="InterPro" id="IPR044840">
    <property type="entry name" value="Nup188"/>
</dbReference>
<dbReference type="STRING" id="1432307.W9C7Z7"/>